<evidence type="ECO:0000313" key="5">
    <source>
        <dbReference type="EMBL" id="KAL3307600.1"/>
    </source>
</evidence>
<feature type="non-terminal residue" evidence="5">
    <location>
        <position position="1"/>
    </location>
</feature>
<dbReference type="CDD" id="cd03704">
    <property type="entry name" value="eRF3_C_III"/>
    <property type="match status" value="1"/>
</dbReference>
<name>A0ABD2PKG7_9PLAT</name>
<organism evidence="5 6">
    <name type="scientific">Cichlidogyrus casuarinus</name>
    <dbReference type="NCBI Taxonomy" id="1844966"/>
    <lineage>
        <taxon>Eukaryota</taxon>
        <taxon>Metazoa</taxon>
        <taxon>Spiralia</taxon>
        <taxon>Lophotrochozoa</taxon>
        <taxon>Platyhelminthes</taxon>
        <taxon>Monogenea</taxon>
        <taxon>Monopisthocotylea</taxon>
        <taxon>Dactylogyridea</taxon>
        <taxon>Ancyrocephalidae</taxon>
        <taxon>Cichlidogyrus</taxon>
    </lineage>
</organism>
<keyword evidence="6" id="KW-1185">Reference proteome</keyword>
<dbReference type="InterPro" id="IPR054696">
    <property type="entry name" value="GTP-eEF1A_C"/>
</dbReference>
<dbReference type="GO" id="GO:0005737">
    <property type="term" value="C:cytoplasm"/>
    <property type="evidence" value="ECO:0007669"/>
    <property type="project" value="UniProtKB-ARBA"/>
</dbReference>
<dbReference type="GO" id="GO:0005525">
    <property type="term" value="F:GTP binding"/>
    <property type="evidence" value="ECO:0007669"/>
    <property type="project" value="UniProtKB-KW"/>
</dbReference>
<evidence type="ECO:0000256" key="3">
    <source>
        <dbReference type="ARBA" id="ARBA00023134"/>
    </source>
</evidence>
<dbReference type="Proteomes" id="UP001626550">
    <property type="component" value="Unassembled WGS sequence"/>
</dbReference>
<evidence type="ECO:0000259" key="4">
    <source>
        <dbReference type="Pfam" id="PF22594"/>
    </source>
</evidence>
<reference evidence="5 6" key="1">
    <citation type="submission" date="2024-11" db="EMBL/GenBank/DDBJ databases">
        <title>Adaptive evolution of stress response genes in parasites aligns with host niche diversity.</title>
        <authorList>
            <person name="Hahn C."/>
            <person name="Resl P."/>
        </authorList>
    </citation>
    <scope>NUCLEOTIDE SEQUENCE [LARGE SCALE GENOMIC DNA]</scope>
    <source>
        <strain evidence="5">EGGRZ-B1_66</strain>
        <tissue evidence="5">Body</tissue>
    </source>
</reference>
<keyword evidence="2" id="KW-0648">Protein biosynthesis</keyword>
<dbReference type="Pfam" id="PF22594">
    <property type="entry name" value="GTP-eEF1A_C"/>
    <property type="match status" value="1"/>
</dbReference>
<dbReference type="AlphaFoldDB" id="A0ABD2PKG7"/>
<keyword evidence="1" id="KW-0547">Nucleotide-binding</keyword>
<protein>
    <submittedName>
        <fullName evidence="5">Eukaryotic peptide chain release factor GTP-binding subunit ERF3A</fullName>
    </submittedName>
</protein>
<sequence length="164" mass="18193">ILDNEEEVDAAVAGTTCKLKVRGIEEEEVAMGFVLCEPGSLCKVANVFDAQVVIMDYKSIISIGFTAVMHLHSCTEEVQIKLIICRLDKKTGEKTDIKPKFIKKDEIAIVRFTVLSGPICMEIYKDYAQMGRFTLRDEGKTIAVGKILKVLPIKDTPQNVVENG</sequence>
<dbReference type="FunFam" id="2.40.30.10:FF:000017">
    <property type="entry name" value="Eukaryotic peptide chain release factor GTP-binding subunit"/>
    <property type="match status" value="1"/>
</dbReference>
<dbReference type="PANTHER" id="PTHR23115">
    <property type="entry name" value="TRANSLATION FACTOR"/>
    <property type="match status" value="1"/>
</dbReference>
<dbReference type="InterPro" id="IPR009001">
    <property type="entry name" value="Transl_elong_EF1A/Init_IF2_C"/>
</dbReference>
<feature type="domain" description="GTP-eEF1A C-terminal" evidence="4">
    <location>
        <begin position="48"/>
        <end position="147"/>
    </location>
</feature>
<dbReference type="InterPro" id="IPR050100">
    <property type="entry name" value="TRAFAC_GTPase_members"/>
</dbReference>
<comment type="caution">
    <text evidence="5">The sequence shown here is derived from an EMBL/GenBank/DDBJ whole genome shotgun (WGS) entry which is preliminary data.</text>
</comment>
<dbReference type="GO" id="GO:0003924">
    <property type="term" value="F:GTPase activity"/>
    <property type="evidence" value="ECO:0007669"/>
    <property type="project" value="UniProtKB-ARBA"/>
</dbReference>
<accession>A0ABD2PKG7</accession>
<dbReference type="Gene3D" id="2.40.30.10">
    <property type="entry name" value="Translation factors"/>
    <property type="match status" value="2"/>
</dbReference>
<dbReference type="SUPFAM" id="SSF50465">
    <property type="entry name" value="EF-Tu/eEF-1alpha/eIF2-gamma C-terminal domain"/>
    <property type="match status" value="1"/>
</dbReference>
<evidence type="ECO:0000256" key="1">
    <source>
        <dbReference type="ARBA" id="ARBA00022741"/>
    </source>
</evidence>
<evidence type="ECO:0000256" key="2">
    <source>
        <dbReference type="ARBA" id="ARBA00022917"/>
    </source>
</evidence>
<evidence type="ECO:0000313" key="6">
    <source>
        <dbReference type="Proteomes" id="UP001626550"/>
    </source>
</evidence>
<dbReference type="EMBL" id="JBJKFK010006952">
    <property type="protein sequence ID" value="KAL3307600.1"/>
    <property type="molecule type" value="Genomic_DNA"/>
</dbReference>
<keyword evidence="3" id="KW-0342">GTP-binding</keyword>
<gene>
    <name evidence="5" type="primary">GSPT1_2</name>
    <name evidence="5" type="ORF">Ciccas_013884</name>
</gene>
<proteinExistence type="predicted"/>
<dbReference type="GO" id="GO:0006415">
    <property type="term" value="P:translational termination"/>
    <property type="evidence" value="ECO:0007669"/>
    <property type="project" value="UniProtKB-ARBA"/>
</dbReference>